<name>A0AAW0MG06_9GOBI</name>
<organism evidence="3 4">
    <name type="scientific">Mugilogobius chulae</name>
    <name type="common">yellowstripe goby</name>
    <dbReference type="NCBI Taxonomy" id="88201"/>
    <lineage>
        <taxon>Eukaryota</taxon>
        <taxon>Metazoa</taxon>
        <taxon>Chordata</taxon>
        <taxon>Craniata</taxon>
        <taxon>Vertebrata</taxon>
        <taxon>Euteleostomi</taxon>
        <taxon>Actinopterygii</taxon>
        <taxon>Neopterygii</taxon>
        <taxon>Teleostei</taxon>
        <taxon>Neoteleostei</taxon>
        <taxon>Acanthomorphata</taxon>
        <taxon>Gobiaria</taxon>
        <taxon>Gobiiformes</taxon>
        <taxon>Gobioidei</taxon>
        <taxon>Gobiidae</taxon>
        <taxon>Gobionellinae</taxon>
        <taxon>Mugilogobius</taxon>
    </lineage>
</organism>
<evidence type="ECO:0000256" key="1">
    <source>
        <dbReference type="SAM" id="MobiDB-lite"/>
    </source>
</evidence>
<reference evidence="4" key="1">
    <citation type="submission" date="2024-04" db="EMBL/GenBank/DDBJ databases">
        <title>Salinicola lusitanus LLJ914,a marine bacterium isolated from the Okinawa Trough.</title>
        <authorList>
            <person name="Li J."/>
        </authorList>
    </citation>
    <scope>NUCLEOTIDE SEQUENCE [LARGE SCALE GENOMIC DNA]</scope>
</reference>
<keyword evidence="4" id="KW-1185">Reference proteome</keyword>
<dbReference type="SUPFAM" id="SSF53098">
    <property type="entry name" value="Ribonuclease H-like"/>
    <property type="match status" value="1"/>
</dbReference>
<feature type="region of interest" description="Disordered" evidence="1">
    <location>
        <begin position="1"/>
        <end position="26"/>
    </location>
</feature>
<proteinExistence type="predicted"/>
<evidence type="ECO:0000313" key="4">
    <source>
        <dbReference type="Proteomes" id="UP001460270"/>
    </source>
</evidence>
<dbReference type="Proteomes" id="UP001460270">
    <property type="component" value="Unassembled WGS sequence"/>
</dbReference>
<comment type="caution">
    <text evidence="3">The sequence shown here is derived from an EMBL/GenBank/DDBJ whole genome shotgun (WGS) entry which is preliminary data.</text>
</comment>
<evidence type="ECO:0000313" key="3">
    <source>
        <dbReference type="EMBL" id="KAK7877949.1"/>
    </source>
</evidence>
<evidence type="ECO:0000259" key="2">
    <source>
        <dbReference type="Pfam" id="PF05699"/>
    </source>
</evidence>
<sequence>MRVASAVPEETGAAAEPVNKAPRHEGCSSLDSAFEEILQERQSQARSVSTTSAEAQVQTYFSEQTTPKKSDPLQYWKEHANQFPSMAAVAAQYLCAPCSSVDSERLFSAVANILDENRNRLKPDKLRGSASLSLIIRLATTRLRELRALKPVTGGKRYR</sequence>
<protein>
    <recommendedName>
        <fullName evidence="2">HAT C-terminal dimerisation domain-containing protein</fullName>
    </recommendedName>
</protein>
<feature type="domain" description="HAT C-terminal dimerisation" evidence="2">
    <location>
        <begin position="58"/>
        <end position="125"/>
    </location>
</feature>
<dbReference type="GO" id="GO:0046983">
    <property type="term" value="F:protein dimerization activity"/>
    <property type="evidence" value="ECO:0007669"/>
    <property type="project" value="InterPro"/>
</dbReference>
<dbReference type="PANTHER" id="PTHR47611">
    <property type="entry name" value="HAT DIMERISATION DOMAIN, C-TERMINAL"/>
    <property type="match status" value="1"/>
</dbReference>
<dbReference type="InterPro" id="IPR008906">
    <property type="entry name" value="HATC_C_dom"/>
</dbReference>
<dbReference type="EMBL" id="JBBPFD010000663">
    <property type="protein sequence ID" value="KAK7877949.1"/>
    <property type="molecule type" value="Genomic_DNA"/>
</dbReference>
<accession>A0AAW0MG06</accession>
<dbReference type="Pfam" id="PF05699">
    <property type="entry name" value="Dimer_Tnp_hAT"/>
    <property type="match status" value="1"/>
</dbReference>
<dbReference type="AlphaFoldDB" id="A0AAW0MG06"/>
<dbReference type="PANTHER" id="PTHR47611:SF3">
    <property type="entry name" value="HAT C-TERMINAL DIMERISATION DOMAIN-CONTAINING PROTEIN"/>
    <property type="match status" value="1"/>
</dbReference>
<gene>
    <name evidence="3" type="ORF">WMY93_031398</name>
</gene>
<dbReference type="InterPro" id="IPR012337">
    <property type="entry name" value="RNaseH-like_sf"/>
</dbReference>